<feature type="coiled-coil region" evidence="1">
    <location>
        <begin position="37"/>
        <end position="64"/>
    </location>
</feature>
<dbReference type="EMBL" id="ML732178">
    <property type="protein sequence ID" value="KAB8076633.1"/>
    <property type="molecule type" value="Genomic_DNA"/>
</dbReference>
<dbReference type="AlphaFoldDB" id="A0A5N5X7B7"/>
<gene>
    <name evidence="2" type="ORF">BDV29DRAFT_154496</name>
</gene>
<evidence type="ECO:0000313" key="3">
    <source>
        <dbReference type="Proteomes" id="UP000326565"/>
    </source>
</evidence>
<evidence type="ECO:0000256" key="1">
    <source>
        <dbReference type="SAM" id="Coils"/>
    </source>
</evidence>
<reference evidence="2 3" key="1">
    <citation type="submission" date="2019-04" db="EMBL/GenBank/DDBJ databases">
        <title>Friends and foes A comparative genomics study of 23 Aspergillus species from section Flavi.</title>
        <authorList>
            <consortium name="DOE Joint Genome Institute"/>
            <person name="Kjaerbolling I."/>
            <person name="Vesth T."/>
            <person name="Frisvad J.C."/>
            <person name="Nybo J.L."/>
            <person name="Theobald S."/>
            <person name="Kildgaard S."/>
            <person name="Isbrandt T."/>
            <person name="Kuo A."/>
            <person name="Sato A."/>
            <person name="Lyhne E.K."/>
            <person name="Kogle M.E."/>
            <person name="Wiebenga A."/>
            <person name="Kun R.S."/>
            <person name="Lubbers R.J."/>
            <person name="Makela M.R."/>
            <person name="Barry K."/>
            <person name="Chovatia M."/>
            <person name="Clum A."/>
            <person name="Daum C."/>
            <person name="Haridas S."/>
            <person name="He G."/>
            <person name="LaButti K."/>
            <person name="Lipzen A."/>
            <person name="Mondo S."/>
            <person name="Riley R."/>
            <person name="Salamov A."/>
            <person name="Simmons B.A."/>
            <person name="Magnuson J.K."/>
            <person name="Henrissat B."/>
            <person name="Mortensen U.H."/>
            <person name="Larsen T.O."/>
            <person name="Devries R.P."/>
            <person name="Grigoriev I.V."/>
            <person name="Machida M."/>
            <person name="Baker S.E."/>
            <person name="Andersen M.R."/>
        </authorList>
    </citation>
    <scope>NUCLEOTIDE SEQUENCE [LARGE SCALE GENOMIC DNA]</scope>
    <source>
        <strain evidence="2 3">CBS 151.66</strain>
    </source>
</reference>
<keyword evidence="1" id="KW-0175">Coiled coil</keyword>
<accession>A0A5N5X7B7</accession>
<name>A0A5N5X7B7_9EURO</name>
<sequence>MSVDIVQKYGPGLSFYLVRVKPSAQKDMPTKWSSSSLRKFSATLKELHASNERLEAKASELCCNTIQLELDVMKLRRHVKALHGELLVTWQVDTLTRLVEVVYERHGWKLPCGVTATSHRDMDQATLSLMYRTAARKIKRETLKRRFGLSVKYYLALQKYDDVSNDYLRTFLGLSCFLQRHRSFTFEAQIHSDQSAHLLDF</sequence>
<keyword evidence="3" id="KW-1185">Reference proteome</keyword>
<evidence type="ECO:0000313" key="2">
    <source>
        <dbReference type="EMBL" id="KAB8076633.1"/>
    </source>
</evidence>
<protein>
    <submittedName>
        <fullName evidence="2">Uncharacterized protein</fullName>
    </submittedName>
</protein>
<organism evidence="2 3">
    <name type="scientific">Aspergillus leporis</name>
    <dbReference type="NCBI Taxonomy" id="41062"/>
    <lineage>
        <taxon>Eukaryota</taxon>
        <taxon>Fungi</taxon>
        <taxon>Dikarya</taxon>
        <taxon>Ascomycota</taxon>
        <taxon>Pezizomycotina</taxon>
        <taxon>Eurotiomycetes</taxon>
        <taxon>Eurotiomycetidae</taxon>
        <taxon>Eurotiales</taxon>
        <taxon>Aspergillaceae</taxon>
        <taxon>Aspergillus</taxon>
        <taxon>Aspergillus subgen. Circumdati</taxon>
    </lineage>
</organism>
<proteinExistence type="predicted"/>
<dbReference type="OrthoDB" id="4526473at2759"/>
<dbReference type="Proteomes" id="UP000326565">
    <property type="component" value="Unassembled WGS sequence"/>
</dbReference>